<organism evidence="1 2">
    <name type="scientific">Staurois parvus</name>
    <dbReference type="NCBI Taxonomy" id="386267"/>
    <lineage>
        <taxon>Eukaryota</taxon>
        <taxon>Metazoa</taxon>
        <taxon>Chordata</taxon>
        <taxon>Craniata</taxon>
        <taxon>Vertebrata</taxon>
        <taxon>Euteleostomi</taxon>
        <taxon>Amphibia</taxon>
        <taxon>Batrachia</taxon>
        <taxon>Anura</taxon>
        <taxon>Neobatrachia</taxon>
        <taxon>Ranoidea</taxon>
        <taxon>Ranidae</taxon>
        <taxon>Staurois</taxon>
    </lineage>
</organism>
<sequence>MTAGCPVRMMREALVLCDWSGGFWDLSCVPGTALPFTKSTASCACALGTRLLSRASTLQKPEDSTLLDRGTGKVPLQS</sequence>
<protein>
    <submittedName>
        <fullName evidence="1">Uncharacterized protein</fullName>
    </submittedName>
</protein>
<dbReference type="EMBL" id="CATNWA010008766">
    <property type="protein sequence ID" value="CAI9556763.1"/>
    <property type="molecule type" value="Genomic_DNA"/>
</dbReference>
<comment type="caution">
    <text evidence="1">The sequence shown here is derived from an EMBL/GenBank/DDBJ whole genome shotgun (WGS) entry which is preliminary data.</text>
</comment>
<accession>A0ABN9C9P3</accession>
<evidence type="ECO:0000313" key="1">
    <source>
        <dbReference type="EMBL" id="CAI9556763.1"/>
    </source>
</evidence>
<reference evidence="1" key="1">
    <citation type="submission" date="2023-05" db="EMBL/GenBank/DDBJ databases">
        <authorList>
            <person name="Stuckert A."/>
        </authorList>
    </citation>
    <scope>NUCLEOTIDE SEQUENCE</scope>
</reference>
<proteinExistence type="predicted"/>
<name>A0ABN9C9P3_9NEOB</name>
<dbReference type="Proteomes" id="UP001162483">
    <property type="component" value="Unassembled WGS sequence"/>
</dbReference>
<keyword evidence="2" id="KW-1185">Reference proteome</keyword>
<gene>
    <name evidence="1" type="ORF">SPARVUS_LOCUS4588305</name>
</gene>
<evidence type="ECO:0000313" key="2">
    <source>
        <dbReference type="Proteomes" id="UP001162483"/>
    </source>
</evidence>